<evidence type="ECO:0000313" key="3">
    <source>
        <dbReference type="EMBL" id="OVA06463.1"/>
    </source>
</evidence>
<keyword evidence="1" id="KW-0472">Membrane</keyword>
<dbReference type="InParanoid" id="A0A200Q7K5"/>
<name>A0A200Q7K5_MACCD</name>
<protein>
    <submittedName>
        <fullName evidence="3">Reverse transcriptase zinc-binding domain</fullName>
    </submittedName>
</protein>
<dbReference type="Pfam" id="PF13966">
    <property type="entry name" value="zf-RVT"/>
    <property type="match status" value="1"/>
</dbReference>
<dbReference type="GO" id="GO:0003964">
    <property type="term" value="F:RNA-directed DNA polymerase activity"/>
    <property type="evidence" value="ECO:0007669"/>
    <property type="project" value="UniProtKB-KW"/>
</dbReference>
<dbReference type="OMA" id="LINIMGH"/>
<dbReference type="EMBL" id="MVGT01002801">
    <property type="protein sequence ID" value="OVA06463.1"/>
    <property type="molecule type" value="Genomic_DNA"/>
</dbReference>
<proteinExistence type="predicted"/>
<dbReference type="Proteomes" id="UP000195402">
    <property type="component" value="Unassembled WGS sequence"/>
</dbReference>
<feature type="domain" description="Reverse transcriptase zinc-binding" evidence="2">
    <location>
        <begin position="64"/>
        <end position="149"/>
    </location>
</feature>
<dbReference type="InterPro" id="IPR026960">
    <property type="entry name" value="RVT-Znf"/>
</dbReference>
<evidence type="ECO:0000256" key="1">
    <source>
        <dbReference type="SAM" id="Phobius"/>
    </source>
</evidence>
<keyword evidence="4" id="KW-1185">Reference proteome</keyword>
<organism evidence="3 4">
    <name type="scientific">Macleaya cordata</name>
    <name type="common">Five-seeded plume-poppy</name>
    <name type="synonym">Bocconia cordata</name>
    <dbReference type="NCBI Taxonomy" id="56857"/>
    <lineage>
        <taxon>Eukaryota</taxon>
        <taxon>Viridiplantae</taxon>
        <taxon>Streptophyta</taxon>
        <taxon>Embryophyta</taxon>
        <taxon>Tracheophyta</taxon>
        <taxon>Spermatophyta</taxon>
        <taxon>Magnoliopsida</taxon>
        <taxon>Ranunculales</taxon>
        <taxon>Papaveraceae</taxon>
        <taxon>Papaveroideae</taxon>
        <taxon>Macleaya</taxon>
    </lineage>
</organism>
<reference evidence="3 4" key="1">
    <citation type="journal article" date="2017" name="Mol. Plant">
        <title>The Genome of Medicinal Plant Macleaya cordata Provides New Insights into Benzylisoquinoline Alkaloids Metabolism.</title>
        <authorList>
            <person name="Liu X."/>
            <person name="Liu Y."/>
            <person name="Huang P."/>
            <person name="Ma Y."/>
            <person name="Qing Z."/>
            <person name="Tang Q."/>
            <person name="Cao H."/>
            <person name="Cheng P."/>
            <person name="Zheng Y."/>
            <person name="Yuan Z."/>
            <person name="Zhou Y."/>
            <person name="Liu J."/>
            <person name="Tang Z."/>
            <person name="Zhuo Y."/>
            <person name="Zhang Y."/>
            <person name="Yu L."/>
            <person name="Huang J."/>
            <person name="Yang P."/>
            <person name="Peng Q."/>
            <person name="Zhang J."/>
            <person name="Jiang W."/>
            <person name="Zhang Z."/>
            <person name="Lin K."/>
            <person name="Ro D.K."/>
            <person name="Chen X."/>
            <person name="Xiong X."/>
            <person name="Shang Y."/>
            <person name="Huang S."/>
            <person name="Zeng J."/>
        </authorList>
    </citation>
    <scope>NUCLEOTIDE SEQUENCE [LARGE SCALE GENOMIC DNA]</scope>
    <source>
        <strain evidence="4">cv. BLH2017</strain>
        <tissue evidence="3">Root</tissue>
    </source>
</reference>
<accession>A0A200Q7K5</accession>
<feature type="transmembrane region" description="Helical" evidence="1">
    <location>
        <begin position="147"/>
        <end position="180"/>
    </location>
</feature>
<gene>
    <name evidence="3" type="ORF">BVC80_479g46</name>
</gene>
<evidence type="ECO:0000313" key="4">
    <source>
        <dbReference type="Proteomes" id="UP000195402"/>
    </source>
</evidence>
<keyword evidence="1" id="KW-1133">Transmembrane helix</keyword>
<keyword evidence="3" id="KW-0808">Transferase</keyword>
<evidence type="ECO:0000259" key="2">
    <source>
        <dbReference type="Pfam" id="PF13966"/>
    </source>
</evidence>
<sequence length="209" mass="23691">MPVSFAFPYIQKVVHLFKCGTREWDLVTIAACFDAETQSKILSIRIPLTGVDQFKWSLSQNGDFSVKSLYTQLNPVNNLHNLDWNRVWSLQVLPRIHTFVWKCLHNILPVNARIAAILNDIDPRCPMCSKHSETVYHLLMECDFARAVWFALPVGIAMIMVGIMSKLIGLHGVLLLLGLFGKLVVKRYSIDYLNVTNPMGIGISLTNYT</sequence>
<keyword evidence="3" id="KW-0548">Nucleotidyltransferase</keyword>
<keyword evidence="3" id="KW-0695">RNA-directed DNA polymerase</keyword>
<comment type="caution">
    <text evidence="3">The sequence shown here is derived from an EMBL/GenBank/DDBJ whole genome shotgun (WGS) entry which is preliminary data.</text>
</comment>
<dbReference type="AlphaFoldDB" id="A0A200Q7K5"/>
<keyword evidence="1" id="KW-0812">Transmembrane</keyword>
<dbReference type="OrthoDB" id="1747281at2759"/>